<reference evidence="3" key="1">
    <citation type="submission" date="2021-07" db="EMBL/GenBank/DDBJ databases">
        <title>Neiella marina sp. nov., isolated from the intestinal content of sea cucumber Apostichopus japonicus.</title>
        <authorList>
            <person name="Bai X."/>
        </authorList>
    </citation>
    <scope>NUCLEOTIDE SEQUENCE</scope>
    <source>
        <strain evidence="3">126</strain>
    </source>
</reference>
<feature type="transmembrane region" description="Helical" evidence="1">
    <location>
        <begin position="187"/>
        <end position="205"/>
    </location>
</feature>
<comment type="caution">
    <text evidence="3">The sequence shown here is derived from an EMBL/GenBank/DDBJ whole genome shotgun (WGS) entry which is preliminary data.</text>
</comment>
<gene>
    <name evidence="3" type="ORF">K0504_11345</name>
</gene>
<keyword evidence="3" id="KW-0012">Acyltransferase</keyword>
<feature type="transmembrane region" description="Helical" evidence="1">
    <location>
        <begin position="156"/>
        <end position="175"/>
    </location>
</feature>
<dbReference type="PANTHER" id="PTHR23028:SF131">
    <property type="entry name" value="BLR2367 PROTEIN"/>
    <property type="match status" value="1"/>
</dbReference>
<keyword evidence="1" id="KW-0472">Membrane</keyword>
<feature type="transmembrane region" description="Helical" evidence="1">
    <location>
        <begin position="85"/>
        <end position="102"/>
    </location>
</feature>
<evidence type="ECO:0000256" key="1">
    <source>
        <dbReference type="SAM" id="Phobius"/>
    </source>
</evidence>
<feature type="transmembrane region" description="Helical" evidence="1">
    <location>
        <begin position="212"/>
        <end position="231"/>
    </location>
</feature>
<protein>
    <submittedName>
        <fullName evidence="3">Acyltransferase</fullName>
    </submittedName>
</protein>
<proteinExistence type="predicted"/>
<keyword evidence="3" id="KW-0808">Transferase</keyword>
<dbReference type="PANTHER" id="PTHR23028">
    <property type="entry name" value="ACETYLTRANSFERASE"/>
    <property type="match status" value="1"/>
</dbReference>
<feature type="transmembrane region" description="Helical" evidence="1">
    <location>
        <begin position="12"/>
        <end position="27"/>
    </location>
</feature>
<evidence type="ECO:0000313" key="3">
    <source>
        <dbReference type="EMBL" id="MBW8191633.1"/>
    </source>
</evidence>
<evidence type="ECO:0000259" key="2">
    <source>
        <dbReference type="Pfam" id="PF01757"/>
    </source>
</evidence>
<dbReference type="RefSeq" id="WP_220104313.1">
    <property type="nucleotide sequence ID" value="NZ_JAHZSS010000013.1"/>
</dbReference>
<dbReference type="InterPro" id="IPR050879">
    <property type="entry name" value="Acyltransferase_3"/>
</dbReference>
<dbReference type="Pfam" id="PF01757">
    <property type="entry name" value="Acyl_transf_3"/>
    <property type="match status" value="1"/>
</dbReference>
<dbReference type="InterPro" id="IPR002656">
    <property type="entry name" value="Acyl_transf_3_dom"/>
</dbReference>
<keyword evidence="1" id="KW-0812">Transmembrane</keyword>
<keyword evidence="1" id="KW-1133">Transmembrane helix</keyword>
<feature type="transmembrane region" description="Helical" evidence="1">
    <location>
        <begin position="47"/>
        <end position="65"/>
    </location>
</feature>
<keyword evidence="4" id="KW-1185">Reference proteome</keyword>
<feature type="domain" description="Acyltransferase 3" evidence="2">
    <location>
        <begin position="8"/>
        <end position="225"/>
    </location>
</feature>
<dbReference type="GO" id="GO:0016746">
    <property type="term" value="F:acyltransferase activity"/>
    <property type="evidence" value="ECO:0007669"/>
    <property type="project" value="UniProtKB-KW"/>
</dbReference>
<evidence type="ECO:0000313" key="4">
    <source>
        <dbReference type="Proteomes" id="UP001166251"/>
    </source>
</evidence>
<dbReference type="Proteomes" id="UP001166251">
    <property type="component" value="Unassembled WGS sequence"/>
</dbReference>
<organism evidence="3 4">
    <name type="scientific">Neiella holothuriorum</name>
    <dbReference type="NCBI Taxonomy" id="2870530"/>
    <lineage>
        <taxon>Bacteria</taxon>
        <taxon>Pseudomonadati</taxon>
        <taxon>Pseudomonadota</taxon>
        <taxon>Gammaproteobacteria</taxon>
        <taxon>Alteromonadales</taxon>
        <taxon>Echinimonadaceae</taxon>
        <taxon>Neiella</taxon>
    </lineage>
</organism>
<dbReference type="EMBL" id="JAHZSS010000013">
    <property type="protein sequence ID" value="MBW8191633.1"/>
    <property type="molecule type" value="Genomic_DNA"/>
</dbReference>
<sequence length="238" mass="28211">MKGTRFLELDGLRGVAAFAVVLFHYFYRYDQIYGHQFEVFGLFRYGYYGVHLFFIISGFVIYWTVQRSEKPLDFVWSRLSRLYPVYWAGLIITFFAICLFTLPGRESDWLTFFANFMMFHEHFGFSHVDGVYWTLSLELIFYCWFLIIFSTGQLKHVDKIFIVWVLVATGLKLFYPDSMLFQKLEKLLVVNYIPFFALGIVFYKLKNGALSRWAITLLICSLSSILMTHNFKESLLFL</sequence>
<feature type="transmembrane region" description="Helical" evidence="1">
    <location>
        <begin position="130"/>
        <end position="149"/>
    </location>
</feature>
<name>A0ABS7EIB1_9GAMM</name>
<accession>A0ABS7EIB1</accession>